<dbReference type="SMART" id="SM00382">
    <property type="entry name" value="AAA"/>
    <property type="match status" value="1"/>
</dbReference>
<gene>
    <name evidence="3" type="ORF">LAME_0G16270G</name>
</gene>
<dbReference type="EMBL" id="LT598484">
    <property type="protein sequence ID" value="SCV01445.1"/>
    <property type="molecule type" value="Genomic_DNA"/>
</dbReference>
<dbReference type="PANTHER" id="PTHR23389">
    <property type="entry name" value="CHROMOSOME TRANSMISSION FIDELITY FACTOR 18"/>
    <property type="match status" value="1"/>
</dbReference>
<sequence length="700" mass="79005">MQSELGYQLGESLLFENSGSSGLSFVGSNGQLANLKRKKKNGSQDISWKSDETYGIDINRLLDQCSTGKDDKAAPQGQKSIKSLTHNLWTEKWKPQSFFDLVGNERTNRRVLKWLRQWSPLVFGETLPKQSTAKWGGSKSGVQDSLEILDPLQRPRKKILLLTGPPGIGKTSVAHVVVKQAGYSVVEINASDERGGPGVKARVHNALFSNTLDGQPVCLVADEIDGSMESGFIKVLIDIINSDFKATQRVLSGAPTKSKGKRQRRKNQGQIMTRPIIAICNNVYASALEKLRPHCEIINFQRPSENAIVERLHHVCRKEKLLLDKKKLKELTELYQGDVRSCLNNMQFMATLASENGSNSLDEQAKDLTVSWYKICNQIFRKDPHVDGKQQFGKLLRDVETNSNYQKIVHGCFSMFPSVKYSDYGLRKPGAAADWLYFNDRMFQSLFEHNGDLMRYNSAVPLAFFQLFSDIANKDEIRTQHNEFEHREALRKNDDLLSAMLQRTLPISQIYMNKRALTLEVLPLLDHIIATDFTKVRNGLVKNAIFENIIPAVTTFDLAFGERSDTDMPRVTCIEPPFDAVVLMDQKRAREIFTKRPSLLNILNAKVQESKLRKRTLEAARVDKENLESARKRQKTSSSSTKPAEFFKSQYASVQSGNSQTVGASDTGGVEPAKVKIWVKHKEGFSDAVRKNVTWKTLWE</sequence>
<dbReference type="GO" id="GO:0003677">
    <property type="term" value="F:DNA binding"/>
    <property type="evidence" value="ECO:0007669"/>
    <property type="project" value="TreeGrafter"/>
</dbReference>
<dbReference type="Gene3D" id="3.40.50.300">
    <property type="entry name" value="P-loop containing nucleotide triphosphate hydrolases"/>
    <property type="match status" value="1"/>
</dbReference>
<feature type="region of interest" description="Disordered" evidence="1">
    <location>
        <begin position="624"/>
        <end position="643"/>
    </location>
</feature>
<dbReference type="InterPro" id="IPR027417">
    <property type="entry name" value="P-loop_NTPase"/>
</dbReference>
<evidence type="ECO:0000256" key="1">
    <source>
        <dbReference type="SAM" id="MobiDB-lite"/>
    </source>
</evidence>
<proteinExistence type="predicted"/>
<name>A0A1G4KB58_9SACH</name>
<dbReference type="Gene3D" id="1.10.8.60">
    <property type="match status" value="1"/>
</dbReference>
<dbReference type="GO" id="GO:0016887">
    <property type="term" value="F:ATP hydrolysis activity"/>
    <property type="evidence" value="ECO:0007669"/>
    <property type="project" value="InterPro"/>
</dbReference>
<evidence type="ECO:0000259" key="2">
    <source>
        <dbReference type="SMART" id="SM00382"/>
    </source>
</evidence>
<dbReference type="GO" id="GO:0005524">
    <property type="term" value="F:ATP binding"/>
    <property type="evidence" value="ECO:0007669"/>
    <property type="project" value="InterPro"/>
</dbReference>
<protein>
    <submittedName>
        <fullName evidence="3">LAME_0G16270g1_1</fullName>
    </submittedName>
</protein>
<accession>A0A1G4KB58</accession>
<dbReference type="CDD" id="cd00009">
    <property type="entry name" value="AAA"/>
    <property type="match status" value="1"/>
</dbReference>
<feature type="domain" description="AAA+ ATPase" evidence="2">
    <location>
        <begin position="156"/>
        <end position="304"/>
    </location>
</feature>
<reference evidence="4" key="1">
    <citation type="submission" date="2016-03" db="EMBL/GenBank/DDBJ databases">
        <authorList>
            <person name="Devillers Hugo."/>
        </authorList>
    </citation>
    <scope>NUCLEOTIDE SEQUENCE [LARGE SCALE GENOMIC DNA]</scope>
</reference>
<evidence type="ECO:0000313" key="3">
    <source>
        <dbReference type="EMBL" id="SCV01445.1"/>
    </source>
</evidence>
<dbReference type="Proteomes" id="UP000191144">
    <property type="component" value="Chromosome G"/>
</dbReference>
<dbReference type="PANTHER" id="PTHR23389:SF3">
    <property type="entry name" value="CHROMOSOME TRANSMISSION FIDELITY PROTEIN 18 HOMOLOG"/>
    <property type="match status" value="1"/>
</dbReference>
<organism evidence="3 4">
    <name type="scientific">Lachancea meyersii CBS 8951</name>
    <dbReference type="NCBI Taxonomy" id="1266667"/>
    <lineage>
        <taxon>Eukaryota</taxon>
        <taxon>Fungi</taxon>
        <taxon>Dikarya</taxon>
        <taxon>Ascomycota</taxon>
        <taxon>Saccharomycotina</taxon>
        <taxon>Saccharomycetes</taxon>
        <taxon>Saccharomycetales</taxon>
        <taxon>Saccharomycetaceae</taxon>
        <taxon>Lachancea</taxon>
    </lineage>
</organism>
<dbReference type="OrthoDB" id="2195431at2759"/>
<keyword evidence="4" id="KW-1185">Reference proteome</keyword>
<dbReference type="InterPro" id="IPR003593">
    <property type="entry name" value="AAA+_ATPase"/>
</dbReference>
<dbReference type="Pfam" id="PF00004">
    <property type="entry name" value="AAA"/>
    <property type="match status" value="1"/>
</dbReference>
<dbReference type="SUPFAM" id="SSF52540">
    <property type="entry name" value="P-loop containing nucleoside triphosphate hydrolases"/>
    <property type="match status" value="1"/>
</dbReference>
<dbReference type="AlphaFoldDB" id="A0A1G4KB58"/>
<dbReference type="InterPro" id="IPR003959">
    <property type="entry name" value="ATPase_AAA_core"/>
</dbReference>
<dbReference type="GO" id="GO:0005634">
    <property type="term" value="C:nucleus"/>
    <property type="evidence" value="ECO:0007669"/>
    <property type="project" value="TreeGrafter"/>
</dbReference>
<evidence type="ECO:0000313" key="4">
    <source>
        <dbReference type="Proteomes" id="UP000191144"/>
    </source>
</evidence>